<dbReference type="InterPro" id="IPR045667">
    <property type="entry name" value="ORC3_N"/>
</dbReference>
<comment type="function">
    <text evidence="9">Component of the origin recognition complex (ORC) that binds origins of replication. DNA-binding is ATP-dependent. The specific DNA sequences that define origins of replication have not been identified yet. ORC is required to assemble the pre-replication complex necessary to initiate DNA replication. Binds histone H3 and H4 trimethylation marks H3K9me3, H3K27me3 and H4K20me3.</text>
</comment>
<evidence type="ECO:0000256" key="7">
    <source>
        <dbReference type="ARBA" id="ARBA00023242"/>
    </source>
</evidence>
<evidence type="ECO:0000313" key="14">
    <source>
        <dbReference type="Proteomes" id="UP000472262"/>
    </source>
</evidence>
<accession>A0A672NWV1</accession>
<evidence type="ECO:0000259" key="10">
    <source>
        <dbReference type="Pfam" id="PF07034"/>
    </source>
</evidence>
<dbReference type="GO" id="GO:0031261">
    <property type="term" value="C:DNA replication preinitiation complex"/>
    <property type="evidence" value="ECO:0007669"/>
    <property type="project" value="TreeGrafter"/>
</dbReference>
<keyword evidence="7" id="KW-0539">Nucleus</keyword>
<evidence type="ECO:0000256" key="2">
    <source>
        <dbReference type="ARBA" id="ARBA00010977"/>
    </source>
</evidence>
<dbReference type="Ensembl" id="ENSSGRT00000059037.1">
    <property type="protein sequence ID" value="ENSSGRP00000055280.1"/>
    <property type="gene ID" value="ENSSGRG00000028911.1"/>
</dbReference>
<organism evidence="13 14">
    <name type="scientific">Sinocyclocheilus grahami</name>
    <name type="common">Dianchi golden-line fish</name>
    <name type="synonym">Barbus grahami</name>
    <dbReference type="NCBI Taxonomy" id="75366"/>
    <lineage>
        <taxon>Eukaryota</taxon>
        <taxon>Metazoa</taxon>
        <taxon>Chordata</taxon>
        <taxon>Craniata</taxon>
        <taxon>Vertebrata</taxon>
        <taxon>Euteleostomi</taxon>
        <taxon>Actinopterygii</taxon>
        <taxon>Neopterygii</taxon>
        <taxon>Teleostei</taxon>
        <taxon>Ostariophysi</taxon>
        <taxon>Cypriniformes</taxon>
        <taxon>Cyprinidae</taxon>
        <taxon>Cyprininae</taxon>
        <taxon>Sinocyclocheilus</taxon>
    </lineage>
</organism>
<gene>
    <name evidence="13" type="primary">orc3</name>
</gene>
<comment type="similarity">
    <text evidence="2">Belongs to the ORC3 family.</text>
</comment>
<sequence>MSESPLTSSVSKGCFVFKSASKKRKRHVGVGGYLVDDSDDNGSDRFRICQKLWGTVQMNTEAIQDQLNKKVLDSLAEFIKKHGLGCSSDVWRQRASEIPTAALMLGVNVPDHAMTFRSLCNLLQDSVTPFVASVHAKECAAVKLLIQKVLEQLMGRGVSVDEEQEDDTALLQRTQCTISALCQWYKTVTKKCTQVSPQRKENLTNSDLPQSLPVVVIFKDFEAFNSQVLQDFILICSRYTQELPFIFIFGIATSPSAIQHRLPHSVSSLLCIEVFHSLSCTQHLASVFDKLILKSQFPFKLSSRVIQVLVSVFLYHDFSVQNFVKGLQFSMLEHFNSQPLSVLCCQKQEALLSAKTLSKQNVERIRHLPSFMRYVETQEPQEQVQLLTNDEHVKVTLLFHNKSRRTKRTNPFEVLRSEVMEFIDSLVREYLTPAELQPLNEVCYYSSSGVLRQRLNATPRTSIQAALSHPFYYLQNESLKTDTGTISSAAPDLCIVFKLHLECGRLINLYDWLEAYVTVMSAAEDQHTDSEECGKFDSLKHARFIQAVSEMEFLGFVKSTKQKTDHVARLTWGGC</sequence>
<evidence type="ECO:0000256" key="9">
    <source>
        <dbReference type="ARBA" id="ARBA00045241"/>
    </source>
</evidence>
<keyword evidence="14" id="KW-1185">Reference proteome</keyword>
<comment type="subcellular location">
    <subcellularLocation>
        <location evidence="1">Nucleus</location>
    </subcellularLocation>
</comment>
<dbReference type="PANTHER" id="PTHR12748">
    <property type="entry name" value="ORIGIN RECOGNITION COMPLEX SUBUNIT 3"/>
    <property type="match status" value="1"/>
</dbReference>
<name>A0A672NWV1_SINGR</name>
<feature type="domain" description="Origin recognition complex subunit 3 insertion" evidence="12">
    <location>
        <begin position="392"/>
        <end position="447"/>
    </location>
</feature>
<reference evidence="13" key="2">
    <citation type="submission" date="2025-09" db="UniProtKB">
        <authorList>
            <consortium name="Ensembl"/>
        </authorList>
    </citation>
    <scope>IDENTIFICATION</scope>
</reference>
<evidence type="ECO:0000256" key="6">
    <source>
        <dbReference type="ARBA" id="ARBA00023125"/>
    </source>
</evidence>
<protein>
    <recommendedName>
        <fullName evidence="3">Origin recognition complex subunit 3</fullName>
    </recommendedName>
</protein>
<keyword evidence="4" id="KW-0597">Phosphoprotein</keyword>
<dbReference type="Pfam" id="PF19675">
    <property type="entry name" value="ORC3_ins"/>
    <property type="match status" value="1"/>
</dbReference>
<evidence type="ECO:0000259" key="11">
    <source>
        <dbReference type="Pfam" id="PF18137"/>
    </source>
</evidence>
<comment type="subunit">
    <text evidence="8">Component of ORC, a complex composed of at least 6 subunits: ORC1, ORC2, ORC3, ORC4, ORC5 and ORC6. ORC is regulated in a cell-cycle dependent manner. It is sequentially assembled at the exit from anaphase of mitosis and disassembled as cells enter S phase.</text>
</comment>
<reference evidence="13" key="1">
    <citation type="submission" date="2025-08" db="UniProtKB">
        <authorList>
            <consortium name="Ensembl"/>
        </authorList>
    </citation>
    <scope>IDENTIFICATION</scope>
</reference>
<keyword evidence="6" id="KW-0238">DNA-binding</keyword>
<feature type="domain" description="Origin recognition complex subunit 3 winged helix C-terminal" evidence="11">
    <location>
        <begin position="460"/>
        <end position="572"/>
    </location>
</feature>
<evidence type="ECO:0000256" key="5">
    <source>
        <dbReference type="ARBA" id="ARBA00022705"/>
    </source>
</evidence>
<dbReference type="GO" id="GO:0003688">
    <property type="term" value="F:DNA replication origin binding"/>
    <property type="evidence" value="ECO:0007669"/>
    <property type="project" value="TreeGrafter"/>
</dbReference>
<evidence type="ECO:0000256" key="1">
    <source>
        <dbReference type="ARBA" id="ARBA00004123"/>
    </source>
</evidence>
<dbReference type="GO" id="GO:0005664">
    <property type="term" value="C:nuclear origin of replication recognition complex"/>
    <property type="evidence" value="ECO:0007669"/>
    <property type="project" value="InterPro"/>
</dbReference>
<dbReference type="Pfam" id="PF18137">
    <property type="entry name" value="WHD_ORC"/>
    <property type="match status" value="1"/>
</dbReference>
<dbReference type="InterPro" id="IPR020795">
    <property type="entry name" value="ORC3"/>
</dbReference>
<dbReference type="InterPro" id="IPR045663">
    <property type="entry name" value="ORC3_ins"/>
</dbReference>
<feature type="domain" description="Origin recognition complex subunit 3 N-terminal" evidence="10">
    <location>
        <begin position="7"/>
        <end position="343"/>
    </location>
</feature>
<evidence type="ECO:0000256" key="3">
    <source>
        <dbReference type="ARBA" id="ARBA00019085"/>
    </source>
</evidence>
<proteinExistence type="inferred from homology"/>
<evidence type="ECO:0000256" key="4">
    <source>
        <dbReference type="ARBA" id="ARBA00022553"/>
    </source>
</evidence>
<evidence type="ECO:0000313" key="13">
    <source>
        <dbReference type="Ensembl" id="ENSSGRP00000055280.1"/>
    </source>
</evidence>
<dbReference type="PANTHER" id="PTHR12748:SF0">
    <property type="entry name" value="ORIGIN RECOGNITION COMPLEX SUBUNIT 3"/>
    <property type="match status" value="1"/>
</dbReference>
<dbReference type="AlphaFoldDB" id="A0A672NWV1"/>
<dbReference type="CDD" id="cd20704">
    <property type="entry name" value="Orc3"/>
    <property type="match status" value="1"/>
</dbReference>
<dbReference type="Proteomes" id="UP000472262">
    <property type="component" value="Unassembled WGS sequence"/>
</dbReference>
<evidence type="ECO:0000256" key="8">
    <source>
        <dbReference type="ARBA" id="ARBA00026084"/>
    </source>
</evidence>
<dbReference type="GO" id="GO:0005656">
    <property type="term" value="C:nuclear pre-replicative complex"/>
    <property type="evidence" value="ECO:0007669"/>
    <property type="project" value="TreeGrafter"/>
</dbReference>
<evidence type="ECO:0000259" key="12">
    <source>
        <dbReference type="Pfam" id="PF19675"/>
    </source>
</evidence>
<dbReference type="InterPro" id="IPR040855">
    <property type="entry name" value="ORC_WH_C"/>
</dbReference>
<keyword evidence="5" id="KW-0235">DNA replication</keyword>
<dbReference type="Pfam" id="PF07034">
    <property type="entry name" value="ORC3_N"/>
    <property type="match status" value="1"/>
</dbReference>
<dbReference type="GO" id="GO:0006270">
    <property type="term" value="P:DNA replication initiation"/>
    <property type="evidence" value="ECO:0007669"/>
    <property type="project" value="TreeGrafter"/>
</dbReference>